<dbReference type="Gene3D" id="3.30.2310.20">
    <property type="entry name" value="RelE-like"/>
    <property type="match status" value="1"/>
</dbReference>
<gene>
    <name evidence="1" type="ORF">DRF62_16975</name>
</gene>
<proteinExistence type="predicted"/>
<name>A0A3D9BE11_9FLAO</name>
<dbReference type="RefSeq" id="WP_115951364.1">
    <property type="nucleotide sequence ID" value="NZ_QNVS01000071.1"/>
</dbReference>
<reference evidence="1 2" key="1">
    <citation type="journal article" date="2006" name="Int. J. Syst. Evol. Microbiol.">
        <title>Chryseobacterium piscium sp. nov., isolated from fish of the South Atlantic Ocean off South Africa.</title>
        <authorList>
            <person name="de Beer H."/>
            <person name="Hugo C.J."/>
            <person name="Jooste P.J."/>
            <person name="Vancanneyt M."/>
            <person name="Coenye T."/>
            <person name="Vandamme P."/>
        </authorList>
    </citation>
    <scope>NUCLEOTIDE SEQUENCE [LARGE SCALE GENOMIC DNA]</scope>
    <source>
        <strain evidence="1 2">CCUG 51923</strain>
    </source>
</reference>
<evidence type="ECO:0000313" key="1">
    <source>
        <dbReference type="EMBL" id="REC51642.1"/>
    </source>
</evidence>
<comment type="caution">
    <text evidence="1">The sequence shown here is derived from an EMBL/GenBank/DDBJ whole genome shotgun (WGS) entry which is preliminary data.</text>
</comment>
<organism evidence="1 2">
    <name type="scientific">Chryseobacterium piscium</name>
    <dbReference type="NCBI Taxonomy" id="333702"/>
    <lineage>
        <taxon>Bacteria</taxon>
        <taxon>Pseudomonadati</taxon>
        <taxon>Bacteroidota</taxon>
        <taxon>Flavobacteriia</taxon>
        <taxon>Flavobacteriales</taxon>
        <taxon>Weeksellaceae</taxon>
        <taxon>Chryseobacterium group</taxon>
        <taxon>Chryseobacterium</taxon>
    </lineage>
</organism>
<evidence type="ECO:0000313" key="2">
    <source>
        <dbReference type="Proteomes" id="UP000256512"/>
    </source>
</evidence>
<accession>A0A3D9BE11</accession>
<evidence type="ECO:0008006" key="3">
    <source>
        <dbReference type="Google" id="ProtNLM"/>
    </source>
</evidence>
<sequence>MRYEISEKAQQDLLNIEEFLLEEWSIDVLVNFFEKFQKAINVLLDKKVIFQKYEDTHFHQFLLTKHNTLIYNYENDVLYIHRILQNFQDPDNNYESLK</sequence>
<keyword evidence="2" id="KW-1185">Reference proteome</keyword>
<protein>
    <recommendedName>
        <fullName evidence="3">Type II toxin-antitoxin system RelE/ParE family toxin</fullName>
    </recommendedName>
</protein>
<dbReference type="Proteomes" id="UP000256512">
    <property type="component" value="Unassembled WGS sequence"/>
</dbReference>
<dbReference type="AlphaFoldDB" id="A0A3D9BE11"/>
<dbReference type="InterPro" id="IPR035093">
    <property type="entry name" value="RelE/ParE_toxin_dom_sf"/>
</dbReference>
<dbReference type="EMBL" id="QNVS01000071">
    <property type="protein sequence ID" value="REC51642.1"/>
    <property type="molecule type" value="Genomic_DNA"/>
</dbReference>